<name>Q0RVM3_RHOJR</name>
<gene>
    <name evidence="2" type="ordered locus">RHA1_ro11016</name>
</gene>
<reference evidence="3" key="1">
    <citation type="journal article" date="2006" name="Proc. Natl. Acad. Sci. U.S.A.">
        <title>The complete genome of Rhodococcus sp. RHA1 provides insights into a catabolic powerhouse.</title>
        <authorList>
            <person name="McLeod M.P."/>
            <person name="Warren R.L."/>
            <person name="Hsiao W.W.L."/>
            <person name="Araki N."/>
            <person name="Myhre M."/>
            <person name="Fernandes C."/>
            <person name="Miyazawa D."/>
            <person name="Wong W."/>
            <person name="Lillquist A.L."/>
            <person name="Wang D."/>
            <person name="Dosanjh M."/>
            <person name="Hara H."/>
            <person name="Petrescu A."/>
            <person name="Morin R.D."/>
            <person name="Yang G."/>
            <person name="Stott J.M."/>
            <person name="Schein J.E."/>
            <person name="Shin H."/>
            <person name="Smailus D."/>
            <person name="Siddiqui A.S."/>
            <person name="Marra M.A."/>
            <person name="Jones S.J.M."/>
            <person name="Holt R."/>
            <person name="Brinkman F.S.L."/>
            <person name="Miyauchi K."/>
            <person name="Fukuda M."/>
            <person name="Davies J.E."/>
            <person name="Mohn W.W."/>
            <person name="Eltis L.D."/>
        </authorList>
    </citation>
    <scope>NUCLEOTIDE SEQUENCE [LARGE SCALE GENOMIC DNA]</scope>
    <source>
        <strain evidence="3">RHA1</strain>
    </source>
</reference>
<dbReference type="eggNOG" id="ENOG5033XJV">
    <property type="taxonomic scope" value="Bacteria"/>
</dbReference>
<feature type="compositionally biased region" description="Basic and acidic residues" evidence="1">
    <location>
        <begin position="56"/>
        <end position="67"/>
    </location>
</feature>
<dbReference type="EMBL" id="CP000434">
    <property type="protein sequence ID" value="ABH00663.1"/>
    <property type="molecule type" value="Genomic_DNA"/>
</dbReference>
<evidence type="ECO:0000313" key="3">
    <source>
        <dbReference type="Proteomes" id="UP000008710"/>
    </source>
</evidence>
<dbReference type="KEGG" id="rha:RHA1_ro11016"/>
<feature type="compositionally biased region" description="Basic residues" evidence="1">
    <location>
        <begin position="118"/>
        <end position="130"/>
    </location>
</feature>
<geneLocation type="plasmid" evidence="2 3">
    <name>pRHL3</name>
</geneLocation>
<feature type="region of interest" description="Disordered" evidence="1">
    <location>
        <begin position="26"/>
        <end position="67"/>
    </location>
</feature>
<keyword evidence="2" id="KW-0614">Plasmid</keyword>
<accession>Q0RVM3</accession>
<evidence type="ECO:0000256" key="1">
    <source>
        <dbReference type="SAM" id="MobiDB-lite"/>
    </source>
</evidence>
<proteinExistence type="predicted"/>
<feature type="compositionally biased region" description="Basic and acidic residues" evidence="1">
    <location>
        <begin position="97"/>
        <end position="106"/>
    </location>
</feature>
<protein>
    <submittedName>
        <fullName evidence="2">Uncharacterized protein</fullName>
    </submittedName>
</protein>
<organism evidence="2 3">
    <name type="scientific">Rhodococcus jostii (strain RHA1)</name>
    <dbReference type="NCBI Taxonomy" id="101510"/>
    <lineage>
        <taxon>Bacteria</taxon>
        <taxon>Bacillati</taxon>
        <taxon>Actinomycetota</taxon>
        <taxon>Actinomycetes</taxon>
        <taxon>Mycobacteriales</taxon>
        <taxon>Nocardiaceae</taxon>
        <taxon>Rhodococcus</taxon>
    </lineage>
</organism>
<sequence length="310" mass="34480">MPATLRHIWGVFDAAGGDLVAYNLSPDAPPTRLDPEAGTSTTPASKSAGYRPAATYDDRAQERDGARQLDRMVEDAEFTRARKDLERAFPRATVPEVSERKRRELPIPDSIRQPPSSRQRKVRSVNKHKAQSQLPKVGYTGVQDLVSDPDRWKTVGEALSAARGDAQQLDEKMRSQVQRVDRAIQTAERFNDRGHILYCAVTLPHAVPQEAANLPATLHPGSRLDFDRHTMATHAAHELDGTLGDRDVVFEVETGRGMYLGRSDTVDDTAHLLPRGMRFEVVSAGEGRYRRPDGSIGRRMIVQLRDITGE</sequence>
<evidence type="ECO:0000313" key="2">
    <source>
        <dbReference type="EMBL" id="ABH00663.1"/>
    </source>
</evidence>
<dbReference type="Proteomes" id="UP000008710">
    <property type="component" value="Plasmid pRHL3"/>
</dbReference>
<dbReference type="AlphaFoldDB" id="Q0RVM3"/>
<feature type="region of interest" description="Disordered" evidence="1">
    <location>
        <begin position="94"/>
        <end position="132"/>
    </location>
</feature>
<dbReference type="HOGENOM" id="CLU_930268_0_0_11"/>